<reference evidence="2 3" key="1">
    <citation type="journal article" date="2019" name="Appl. Microbiol. Biotechnol.">
        <title>Differential efficiency of wild type rhizogenic strains for rol gene transformation of plants.</title>
        <authorList>
            <person name="Desmet S."/>
            <person name="De Keyser E."/>
            <person name="Van Vaerenbergh J."/>
            <person name="Baeyen S."/>
            <person name="Van Huylenbroeck J."/>
            <person name="Geelen D."/>
            <person name="Dhooghe E."/>
        </authorList>
    </citation>
    <scope>NUCLEOTIDE SEQUENCE [LARGE SCALE GENOMIC DNA]</scope>
    <source>
        <strain evidence="2 3">GBBC3283</strain>
    </source>
</reference>
<accession>A0ABY3BWJ3</accession>
<dbReference type="Proteomes" id="UP000319481">
    <property type="component" value="Unassembled WGS sequence"/>
</dbReference>
<comment type="caution">
    <text evidence="2">The sequence shown here is derived from an EMBL/GenBank/DDBJ whole genome shotgun (WGS) entry which is preliminary data.</text>
</comment>
<evidence type="ECO:0000256" key="1">
    <source>
        <dbReference type="SAM" id="Phobius"/>
    </source>
</evidence>
<keyword evidence="1" id="KW-1133">Transmembrane helix</keyword>
<protein>
    <submittedName>
        <fullName evidence="2">Uncharacterized protein</fullName>
    </submittedName>
</protein>
<evidence type="ECO:0000313" key="3">
    <source>
        <dbReference type="Proteomes" id="UP000319481"/>
    </source>
</evidence>
<keyword evidence="1" id="KW-0472">Membrane</keyword>
<organism evidence="2 3">
    <name type="scientific">Agrobacterium salinitolerans</name>
    <dbReference type="NCBI Taxonomy" id="1183413"/>
    <lineage>
        <taxon>Bacteria</taxon>
        <taxon>Pseudomonadati</taxon>
        <taxon>Pseudomonadota</taxon>
        <taxon>Alphaproteobacteria</taxon>
        <taxon>Hyphomicrobiales</taxon>
        <taxon>Rhizobiaceae</taxon>
        <taxon>Rhizobium/Agrobacterium group</taxon>
        <taxon>Agrobacterium</taxon>
    </lineage>
</organism>
<keyword evidence="1" id="KW-0812">Transmembrane</keyword>
<proteinExistence type="predicted"/>
<name>A0ABY3BWJ3_9HYPH</name>
<gene>
    <name evidence="2" type="ORF">EXN23_01120</name>
</gene>
<evidence type="ECO:0000313" key="2">
    <source>
        <dbReference type="EMBL" id="TRA97265.1"/>
    </source>
</evidence>
<feature type="transmembrane region" description="Helical" evidence="1">
    <location>
        <begin position="40"/>
        <end position="63"/>
    </location>
</feature>
<sequence>MCILTAAYLIIIGVYQAIEWVNPFAGKDVSGAIHNPKGWVIVAMIVVWPYLLIVVGMAMGHIAQREFRSTTKLLGMIAKKA</sequence>
<dbReference type="EMBL" id="SGNZ01000001">
    <property type="protein sequence ID" value="TRA97265.1"/>
    <property type="molecule type" value="Genomic_DNA"/>
</dbReference>
<keyword evidence="3" id="KW-1185">Reference proteome</keyword>